<keyword evidence="1" id="KW-0472">Membrane</keyword>
<protein>
    <recommendedName>
        <fullName evidence="4">Conjugal transfer protein TrbC</fullName>
    </recommendedName>
</protein>
<geneLocation type="plasmid" evidence="2 3">
    <name>unnamed2</name>
</geneLocation>
<dbReference type="KEGG" id="mech:Q9L42_021220"/>
<evidence type="ECO:0008006" key="4">
    <source>
        <dbReference type="Google" id="ProtNLM"/>
    </source>
</evidence>
<keyword evidence="2" id="KW-0614">Plasmid</keyword>
<proteinExistence type="predicted"/>
<organism evidence="2 3">
    <name type="scientific">Methylomarinum roseum</name>
    <dbReference type="NCBI Taxonomy" id="3067653"/>
    <lineage>
        <taxon>Bacteria</taxon>
        <taxon>Pseudomonadati</taxon>
        <taxon>Pseudomonadota</taxon>
        <taxon>Gammaproteobacteria</taxon>
        <taxon>Methylococcales</taxon>
        <taxon>Methylococcaceae</taxon>
        <taxon>Methylomarinum</taxon>
    </lineage>
</organism>
<evidence type="ECO:0000313" key="2">
    <source>
        <dbReference type="EMBL" id="XBS22829.1"/>
    </source>
</evidence>
<evidence type="ECO:0000313" key="3">
    <source>
        <dbReference type="Proteomes" id="UP001225378"/>
    </source>
</evidence>
<gene>
    <name evidence="2" type="ORF">Q9L42_021220</name>
</gene>
<feature type="transmembrane region" description="Helical" evidence="1">
    <location>
        <begin position="54"/>
        <end position="72"/>
    </location>
</feature>
<sequence>MAKKDKVVKFLSYTLSMLIMTFFFVEHAEAAVKIGQIGTNAGEAAKGLSVGAKQFAFFIGLVAVIGGGIGLMNAKKTQQSIGPFVVAILVGVALMSIFALIGSVSLTAFGTDESTKAVSDLGL</sequence>
<dbReference type="AlphaFoldDB" id="A0AAU7P0T7"/>
<accession>A0AAU7P0T7</accession>
<keyword evidence="1" id="KW-0812">Transmembrane</keyword>
<dbReference type="EMBL" id="CP157744">
    <property type="protein sequence ID" value="XBS22829.1"/>
    <property type="molecule type" value="Genomic_DNA"/>
</dbReference>
<name>A0AAU7P0T7_9GAMM</name>
<keyword evidence="1" id="KW-1133">Transmembrane helix</keyword>
<reference evidence="2 3" key="1">
    <citation type="journal article" date="2024" name="Microbiology">
        <title>Methylomarinum rosea sp. nov., a novel halophilic methanotrophic bacterium from the hypersaline Lake Elton.</title>
        <authorList>
            <person name="Suleimanov R.Z."/>
            <person name="Oshkin I.Y."/>
            <person name="Danilova O.V."/>
            <person name="Suzina N.E."/>
            <person name="Dedysh S.N."/>
        </authorList>
    </citation>
    <scope>NUCLEOTIDE SEQUENCE [LARGE SCALE GENOMIC DNA]</scope>
    <source>
        <strain evidence="2 3">Ch1-1</strain>
        <plasmid evidence="3">unnamed2</plasmid>
    </source>
</reference>
<keyword evidence="3" id="KW-1185">Reference proteome</keyword>
<evidence type="ECO:0000256" key="1">
    <source>
        <dbReference type="SAM" id="Phobius"/>
    </source>
</evidence>
<dbReference type="RefSeq" id="WP_349432854.1">
    <property type="nucleotide sequence ID" value="NZ_CP157744.1"/>
</dbReference>
<dbReference type="Proteomes" id="UP001225378">
    <property type="component" value="Plasmid unnamed2"/>
</dbReference>
<feature type="transmembrane region" description="Helical" evidence="1">
    <location>
        <begin position="84"/>
        <end position="109"/>
    </location>
</feature>